<reference evidence="3" key="1">
    <citation type="submission" date="2022-11" db="UniProtKB">
        <authorList>
            <consortium name="WormBaseParasite"/>
        </authorList>
    </citation>
    <scope>IDENTIFICATION</scope>
</reference>
<keyword evidence="1" id="KW-0812">Transmembrane</keyword>
<proteinExistence type="predicted"/>
<sequence>MVSLFFLVQFQSFYLWHIQMRTDKNTHTDRQNTSVFCSCPFVLVWCFVCLCPSVFVCPSPSVFCTSVFVCPSPCFVCPCSSVFCLSVLVRVLSVRARPCFVCPCSSVFCLSVLVRVLSVRARPCFVCPCSSVFVCPCSSVFCLSVLVRVLSVRARPCFVCPSSSVFRPACIFLSSHLIMRQANLLEFNKEENADHSVISRKEKSNGKK</sequence>
<feature type="transmembrane region" description="Helical" evidence="1">
    <location>
        <begin position="34"/>
        <end position="56"/>
    </location>
</feature>
<evidence type="ECO:0000256" key="1">
    <source>
        <dbReference type="SAM" id="Phobius"/>
    </source>
</evidence>
<protein>
    <submittedName>
        <fullName evidence="3">Candidate secreted effector</fullName>
    </submittedName>
</protein>
<accession>A0A914MVJ1</accession>
<evidence type="ECO:0000313" key="2">
    <source>
        <dbReference type="Proteomes" id="UP000887563"/>
    </source>
</evidence>
<organism evidence="2 3">
    <name type="scientific">Meloidogyne incognita</name>
    <name type="common">Southern root-knot nematode worm</name>
    <name type="synonym">Oxyuris incognita</name>
    <dbReference type="NCBI Taxonomy" id="6306"/>
    <lineage>
        <taxon>Eukaryota</taxon>
        <taxon>Metazoa</taxon>
        <taxon>Ecdysozoa</taxon>
        <taxon>Nematoda</taxon>
        <taxon>Chromadorea</taxon>
        <taxon>Rhabditida</taxon>
        <taxon>Tylenchina</taxon>
        <taxon>Tylenchomorpha</taxon>
        <taxon>Tylenchoidea</taxon>
        <taxon>Meloidogynidae</taxon>
        <taxon>Meloidogyninae</taxon>
        <taxon>Meloidogyne</taxon>
        <taxon>Meloidogyne incognita group</taxon>
    </lineage>
</organism>
<dbReference type="WBParaSite" id="Minc3s02607g30861">
    <property type="protein sequence ID" value="Minc3s02607g30861"/>
    <property type="gene ID" value="Minc3s02607g30861"/>
</dbReference>
<name>A0A914MVJ1_MELIC</name>
<keyword evidence="1" id="KW-0472">Membrane</keyword>
<keyword evidence="1" id="KW-1133">Transmembrane helix</keyword>
<dbReference type="AlphaFoldDB" id="A0A914MVJ1"/>
<evidence type="ECO:0000313" key="3">
    <source>
        <dbReference type="WBParaSite" id="Minc3s02607g30861"/>
    </source>
</evidence>
<feature type="transmembrane region" description="Helical" evidence="1">
    <location>
        <begin position="62"/>
        <end position="88"/>
    </location>
</feature>
<keyword evidence="2" id="KW-1185">Reference proteome</keyword>
<dbReference type="Proteomes" id="UP000887563">
    <property type="component" value="Unplaced"/>
</dbReference>